<dbReference type="PANTHER" id="PTHR30429:SF0">
    <property type="entry name" value="METHIONINE-BINDING LIPOPROTEIN METQ"/>
    <property type="match status" value="1"/>
</dbReference>
<accession>A0ABS4T3K1</accession>
<keyword evidence="8" id="KW-1185">Reference proteome</keyword>
<evidence type="ECO:0000256" key="4">
    <source>
        <dbReference type="ARBA" id="ARBA00023136"/>
    </source>
</evidence>
<organism evidence="7 8">
    <name type="scientific">Nesterenkonia lacusekhoensis</name>
    <dbReference type="NCBI Taxonomy" id="150832"/>
    <lineage>
        <taxon>Bacteria</taxon>
        <taxon>Bacillati</taxon>
        <taxon>Actinomycetota</taxon>
        <taxon>Actinomycetes</taxon>
        <taxon>Micrococcales</taxon>
        <taxon>Micrococcaceae</taxon>
        <taxon>Nesterenkonia</taxon>
    </lineage>
</organism>
<keyword evidence="4" id="KW-0472">Membrane</keyword>
<comment type="caution">
    <text evidence="7">The sequence shown here is derived from an EMBL/GenBank/DDBJ whole genome shotgun (WGS) entry which is preliminary data.</text>
</comment>
<gene>
    <name evidence="7" type="ORF">JOF45_002051</name>
</gene>
<evidence type="ECO:0000256" key="2">
    <source>
        <dbReference type="ARBA" id="ARBA00008973"/>
    </source>
</evidence>
<keyword evidence="5" id="KW-0564">Palmitate</keyword>
<evidence type="ECO:0000313" key="7">
    <source>
        <dbReference type="EMBL" id="MBP2319032.1"/>
    </source>
</evidence>
<evidence type="ECO:0000256" key="5">
    <source>
        <dbReference type="ARBA" id="ARBA00023139"/>
    </source>
</evidence>
<keyword evidence="3" id="KW-0732">Signal</keyword>
<dbReference type="SUPFAM" id="SSF53850">
    <property type="entry name" value="Periplasmic binding protein-like II"/>
    <property type="match status" value="1"/>
</dbReference>
<dbReference type="EMBL" id="JAGINX010000001">
    <property type="protein sequence ID" value="MBP2319032.1"/>
    <property type="molecule type" value="Genomic_DNA"/>
</dbReference>
<dbReference type="Proteomes" id="UP001519331">
    <property type="component" value="Unassembled WGS sequence"/>
</dbReference>
<evidence type="ECO:0000256" key="6">
    <source>
        <dbReference type="ARBA" id="ARBA00023288"/>
    </source>
</evidence>
<dbReference type="PANTHER" id="PTHR30429">
    <property type="entry name" value="D-METHIONINE-BINDING LIPOPROTEIN METQ"/>
    <property type="match status" value="1"/>
</dbReference>
<dbReference type="InterPro" id="IPR004872">
    <property type="entry name" value="Lipoprotein_NlpA"/>
</dbReference>
<reference evidence="7 8" key="1">
    <citation type="submission" date="2021-03" db="EMBL/GenBank/DDBJ databases">
        <title>Sequencing the genomes of 1000 actinobacteria strains.</title>
        <authorList>
            <person name="Klenk H.-P."/>
        </authorList>
    </citation>
    <scope>NUCLEOTIDE SEQUENCE [LARGE SCALE GENOMIC DNA]</scope>
    <source>
        <strain evidence="7 8">DSM 12544</strain>
    </source>
</reference>
<dbReference type="Gene3D" id="3.40.190.10">
    <property type="entry name" value="Periplasmic binding protein-like II"/>
    <property type="match status" value="2"/>
</dbReference>
<name>A0ABS4T3K1_9MICC</name>
<sequence length="295" mass="32238">MSDHSHAPVRRLSLTAAGAVALLAASGCGLTGDDENTISIIVTESAPFQEPAEIVADQLADQGYELDIRYVTDINIPNQSVQDGEYDANYFQHLAYLDNFNRSNDTEIAPAFSVYYAPAGLFSLEYDSLDELPDGAQINLPVDPSNNGRALQLLADEGLIEIDESVPVIELTQSDITSNPKDLDFIETDQQEGARALSDVDAGFAFVRLVAEAGHDVEDATLAIEDGREEVRTPFTCVVAVNPEDVTSEEAELLQDAFQSEEVEQWFEDYQGGVVDYDDSITIDDAAEVWEEFQA</sequence>
<proteinExistence type="inferred from homology"/>
<evidence type="ECO:0000256" key="3">
    <source>
        <dbReference type="ARBA" id="ARBA00022729"/>
    </source>
</evidence>
<comment type="similarity">
    <text evidence="2">Belongs to the NlpA lipoprotein family.</text>
</comment>
<keyword evidence="6" id="KW-0449">Lipoprotein</keyword>
<dbReference type="Pfam" id="PF03180">
    <property type="entry name" value="Lipoprotein_9"/>
    <property type="match status" value="1"/>
</dbReference>
<evidence type="ECO:0000256" key="1">
    <source>
        <dbReference type="ARBA" id="ARBA00004635"/>
    </source>
</evidence>
<dbReference type="RefSeq" id="WP_210049586.1">
    <property type="nucleotide sequence ID" value="NZ_JAGINX010000001.1"/>
</dbReference>
<evidence type="ECO:0000313" key="8">
    <source>
        <dbReference type="Proteomes" id="UP001519331"/>
    </source>
</evidence>
<comment type="subcellular location">
    <subcellularLocation>
        <location evidence="1">Membrane</location>
        <topology evidence="1">Lipid-anchor</topology>
    </subcellularLocation>
</comment>
<protein>
    <submittedName>
        <fullName evidence="7">D-methionine transport system substrate-binding protein</fullName>
    </submittedName>
</protein>